<dbReference type="PANTHER" id="PTHR13531:SF5">
    <property type="entry name" value="TRANSMEMBRANE PROTEIN 216"/>
    <property type="match status" value="1"/>
</dbReference>
<comment type="subcellular location">
    <subcellularLocation>
        <location evidence="1">Cytoplasm</location>
        <location evidence="1">Cytoskeleton</location>
        <location evidence="1">Cilium basal body</location>
    </subcellularLocation>
    <subcellularLocation>
        <location evidence="2">Membrane</location>
        <topology evidence="2">Multi-pass membrane protein</topology>
    </subcellularLocation>
</comment>
<evidence type="ECO:0000256" key="8">
    <source>
        <dbReference type="ARBA" id="ARBA00023212"/>
    </source>
</evidence>
<keyword evidence="6 12" id="KW-1133">Transmembrane helix</keyword>
<keyword evidence="8" id="KW-0206">Cytoskeleton</keyword>
<reference evidence="13" key="1">
    <citation type="submission" date="2024-01" db="EMBL/GenBank/DDBJ databases">
        <title>GRCr8: a new rat reference genome assembly contstructed from accurate long reads and long range scaffolding.</title>
        <authorList>
            <person name="Doris P.A."/>
            <person name="Kalbfleisch T."/>
            <person name="Li K."/>
            <person name="Howe K."/>
            <person name="Wood J."/>
        </authorList>
    </citation>
    <scope>NUCLEOTIDE SEQUENCE [LARGE SCALE GENOMIC DNA]</scope>
    <source>
        <strain evidence="13">Brown Norway</strain>
    </source>
</reference>
<evidence type="ECO:0000256" key="4">
    <source>
        <dbReference type="ARBA" id="ARBA00022692"/>
    </source>
</evidence>
<keyword evidence="7 12" id="KW-0472">Membrane</keyword>
<gene>
    <name evidence="13" type="primary">Tmem216</name>
</gene>
<evidence type="ECO:0000256" key="7">
    <source>
        <dbReference type="ARBA" id="ARBA00023136"/>
    </source>
</evidence>
<accession>A0ABK0LHZ3</accession>
<evidence type="ECO:0000256" key="3">
    <source>
        <dbReference type="ARBA" id="ARBA00022490"/>
    </source>
</evidence>
<dbReference type="RGD" id="1304607">
    <property type="gene designation" value="Tmem216"/>
</dbReference>
<evidence type="ECO:0000313" key="13">
    <source>
        <dbReference type="Ensembl" id="ENSRNOP00000105317.1"/>
    </source>
</evidence>
<comment type="function">
    <text evidence="10">Part of the tectonic-like complex which is required for tissue-specific ciliogenesis and may regulate ciliary membrane composition.</text>
</comment>
<sequence length="202" mass="23263">SDSWERRLKAVPFTSTLLATRSFSLIHNNLVFSTDYTESLHRTGQSSSCPVHSLCCFFFFFFFFPDKRLSSTPLEILFFLNGWYYATYFLLELLIFLYKGLLLPYPTANLVLDVVMLLLYLGIEVIRLFFGTKGNLCQRKMPLGISVALTFPSAMMASYYLLLQTYVLRLEAIMNSILLFFCGSELLLEMLTLATFSSMDRI</sequence>
<keyword evidence="9" id="KW-0966">Cell projection</keyword>
<protein>
    <recommendedName>
        <fullName evidence="11">Transmembrane protein 216</fullName>
    </recommendedName>
</protein>
<reference evidence="13" key="2">
    <citation type="submission" date="2025-08" db="UniProtKB">
        <authorList>
            <consortium name="Ensembl"/>
        </authorList>
    </citation>
    <scope>IDENTIFICATION</scope>
    <source>
        <strain evidence="13">Brown Norway</strain>
    </source>
</reference>
<name>A0ABK0LHZ3_RAT</name>
<dbReference type="GeneTree" id="ENSGT00940000153899"/>
<evidence type="ECO:0000256" key="1">
    <source>
        <dbReference type="ARBA" id="ARBA00004120"/>
    </source>
</evidence>
<feature type="transmembrane region" description="Helical" evidence="12">
    <location>
        <begin position="142"/>
        <end position="161"/>
    </location>
</feature>
<keyword evidence="5" id="KW-0970">Cilium biogenesis/degradation</keyword>
<keyword evidence="14" id="KW-1185">Reference proteome</keyword>
<proteinExistence type="predicted"/>
<evidence type="ECO:0000313" key="14">
    <source>
        <dbReference type="Proteomes" id="UP000002494"/>
    </source>
</evidence>
<feature type="transmembrane region" description="Helical" evidence="12">
    <location>
        <begin position="173"/>
        <end position="196"/>
    </location>
</feature>
<evidence type="ECO:0000256" key="6">
    <source>
        <dbReference type="ARBA" id="ARBA00022989"/>
    </source>
</evidence>
<evidence type="ECO:0000256" key="12">
    <source>
        <dbReference type="SAM" id="Phobius"/>
    </source>
</evidence>
<reference evidence="13" key="3">
    <citation type="submission" date="2025-09" db="UniProtKB">
        <authorList>
            <consortium name="Ensembl"/>
        </authorList>
    </citation>
    <scope>IDENTIFICATION</scope>
    <source>
        <strain evidence="13">Brown Norway</strain>
    </source>
</reference>
<keyword evidence="3" id="KW-0963">Cytoplasm</keyword>
<evidence type="ECO:0000256" key="10">
    <source>
        <dbReference type="ARBA" id="ARBA00037712"/>
    </source>
</evidence>
<evidence type="ECO:0000256" key="9">
    <source>
        <dbReference type="ARBA" id="ARBA00023273"/>
    </source>
</evidence>
<evidence type="ECO:0000256" key="11">
    <source>
        <dbReference type="ARBA" id="ARBA00039543"/>
    </source>
</evidence>
<evidence type="ECO:0000256" key="2">
    <source>
        <dbReference type="ARBA" id="ARBA00004141"/>
    </source>
</evidence>
<dbReference type="Ensembl" id="ENSRNOT00000146520.1">
    <property type="protein sequence ID" value="ENSRNOP00000105317.1"/>
    <property type="gene ID" value="ENSRNOG00000020692.7"/>
</dbReference>
<dbReference type="InterPro" id="IPR019184">
    <property type="entry name" value="Uncharacterised_TM-17"/>
</dbReference>
<organism evidence="13 14">
    <name type="scientific">Rattus norvegicus</name>
    <name type="common">Rat</name>
    <dbReference type="NCBI Taxonomy" id="10116"/>
    <lineage>
        <taxon>Eukaryota</taxon>
        <taxon>Metazoa</taxon>
        <taxon>Chordata</taxon>
        <taxon>Craniata</taxon>
        <taxon>Vertebrata</taxon>
        <taxon>Euteleostomi</taxon>
        <taxon>Mammalia</taxon>
        <taxon>Eutheria</taxon>
        <taxon>Euarchontoglires</taxon>
        <taxon>Glires</taxon>
        <taxon>Rodentia</taxon>
        <taxon>Myomorpha</taxon>
        <taxon>Muroidea</taxon>
        <taxon>Muridae</taxon>
        <taxon>Murinae</taxon>
        <taxon>Rattus</taxon>
    </lineage>
</organism>
<dbReference type="Proteomes" id="UP000002494">
    <property type="component" value="Chromosome 1"/>
</dbReference>
<keyword evidence="4 12" id="KW-0812">Transmembrane</keyword>
<feature type="transmembrane region" description="Helical" evidence="12">
    <location>
        <begin position="76"/>
        <end position="98"/>
    </location>
</feature>
<evidence type="ECO:0000256" key="5">
    <source>
        <dbReference type="ARBA" id="ARBA00022794"/>
    </source>
</evidence>
<dbReference type="PANTHER" id="PTHR13531">
    <property type="entry name" value="GEO07735P1-RELATED-RELATED"/>
    <property type="match status" value="1"/>
</dbReference>
<feature type="transmembrane region" description="Helical" evidence="12">
    <location>
        <begin position="110"/>
        <end position="130"/>
    </location>
</feature>
<dbReference type="Pfam" id="PF09799">
    <property type="entry name" value="Transmemb_17"/>
    <property type="match status" value="1"/>
</dbReference>